<feature type="non-terminal residue" evidence="1">
    <location>
        <position position="72"/>
    </location>
</feature>
<name>A0A383DJJ9_9ZZZZ</name>
<proteinExistence type="predicted"/>
<dbReference type="AlphaFoldDB" id="A0A383DJJ9"/>
<sequence length="72" mass="7996">MKDVTELKTDEESVEQTFRNMPLVGQTELRDGTSGLRAVLEYPIKTLNVIKSPVRCQVDTGTLVVPDFSTTP</sequence>
<protein>
    <submittedName>
        <fullName evidence="1">Uncharacterized protein</fullName>
    </submittedName>
</protein>
<dbReference type="EMBL" id="UINC01217756">
    <property type="protein sequence ID" value="SVE44494.1"/>
    <property type="molecule type" value="Genomic_DNA"/>
</dbReference>
<gene>
    <name evidence="1" type="ORF">METZ01_LOCUS497348</name>
</gene>
<accession>A0A383DJJ9</accession>
<reference evidence="1" key="1">
    <citation type="submission" date="2018-05" db="EMBL/GenBank/DDBJ databases">
        <authorList>
            <person name="Lanie J.A."/>
            <person name="Ng W.-L."/>
            <person name="Kazmierczak K.M."/>
            <person name="Andrzejewski T.M."/>
            <person name="Davidsen T.M."/>
            <person name="Wayne K.J."/>
            <person name="Tettelin H."/>
            <person name="Glass J.I."/>
            <person name="Rusch D."/>
            <person name="Podicherti R."/>
            <person name="Tsui H.-C.T."/>
            <person name="Winkler M.E."/>
        </authorList>
    </citation>
    <scope>NUCLEOTIDE SEQUENCE</scope>
</reference>
<organism evidence="1">
    <name type="scientific">marine metagenome</name>
    <dbReference type="NCBI Taxonomy" id="408172"/>
    <lineage>
        <taxon>unclassified sequences</taxon>
        <taxon>metagenomes</taxon>
        <taxon>ecological metagenomes</taxon>
    </lineage>
</organism>
<evidence type="ECO:0000313" key="1">
    <source>
        <dbReference type="EMBL" id="SVE44494.1"/>
    </source>
</evidence>